<feature type="transmembrane region" description="Helical" evidence="8">
    <location>
        <begin position="165"/>
        <end position="190"/>
    </location>
</feature>
<dbReference type="Gene3D" id="1.10.3470.10">
    <property type="entry name" value="ABC transporter involved in vitamin B12 uptake, BtuC"/>
    <property type="match status" value="1"/>
</dbReference>
<dbReference type="Pfam" id="PF01032">
    <property type="entry name" value="FecCD"/>
    <property type="match status" value="1"/>
</dbReference>
<comment type="subcellular location">
    <subcellularLocation>
        <location evidence="1">Cell membrane</location>
        <topology evidence="1">Multi-pass membrane protein</topology>
    </subcellularLocation>
</comment>
<comment type="similarity">
    <text evidence="2">Belongs to the binding-protein-dependent transport system permease family. FecCD subfamily.</text>
</comment>
<keyword evidence="7 8" id="KW-0472">Membrane</keyword>
<evidence type="ECO:0000256" key="1">
    <source>
        <dbReference type="ARBA" id="ARBA00004651"/>
    </source>
</evidence>
<accession>A0ABS2SGS2</accession>
<name>A0ABS2SGS2_9MICO</name>
<evidence type="ECO:0000256" key="5">
    <source>
        <dbReference type="ARBA" id="ARBA00022692"/>
    </source>
</evidence>
<keyword evidence="3" id="KW-0813">Transport</keyword>
<evidence type="ECO:0000256" key="6">
    <source>
        <dbReference type="ARBA" id="ARBA00022989"/>
    </source>
</evidence>
<dbReference type="InterPro" id="IPR037294">
    <property type="entry name" value="ABC_BtuC-like"/>
</dbReference>
<feature type="transmembrane region" description="Helical" evidence="8">
    <location>
        <begin position="258"/>
        <end position="284"/>
    </location>
</feature>
<comment type="caution">
    <text evidence="9">The sequence shown here is derived from an EMBL/GenBank/DDBJ whole genome shotgun (WGS) entry which is preliminary data.</text>
</comment>
<dbReference type="RefSeq" id="WP_239530309.1">
    <property type="nucleotide sequence ID" value="NZ_JAFBCP010000001.1"/>
</dbReference>
<protein>
    <submittedName>
        <fullName evidence="9">Iron complex transport system permease protein</fullName>
    </submittedName>
</protein>
<evidence type="ECO:0000256" key="3">
    <source>
        <dbReference type="ARBA" id="ARBA00022448"/>
    </source>
</evidence>
<evidence type="ECO:0000256" key="7">
    <source>
        <dbReference type="ARBA" id="ARBA00023136"/>
    </source>
</evidence>
<sequence>MPTFDESQRARASVLRPTTLPTRFVWLGVLAAVLLATSFVAVAVGPVTLSLPEVLGALGRLLPGGAGPEGADLLVTEVRLPRVLTAALVGGSLSVAGAAMQAVFRNPLAEPGITGVSSGAATVAVLCIVTGVANAWVLPLGAFVGALVATFVVQAIGFRRGGSPATLLLVGMSMNAFLGAVISAVIANATNAEDARSAMFWLNGDLTGRTMGDVGVAIFPLFVGAAGVLFFARELNMFALGETTAQSSGVEVRRVSQLVLAAAALTTAAGVAITGIIAFVGLVVPHLVRLMFRSDHTFLLPASFFLGGTFLVVADTCARMIFNPVVLQTGTVTALVGAPFLLYLVMRRGR</sequence>
<keyword evidence="10" id="KW-1185">Reference proteome</keyword>
<dbReference type="EMBL" id="JAFBCP010000001">
    <property type="protein sequence ID" value="MBM7815452.1"/>
    <property type="molecule type" value="Genomic_DNA"/>
</dbReference>
<evidence type="ECO:0000256" key="2">
    <source>
        <dbReference type="ARBA" id="ARBA00007935"/>
    </source>
</evidence>
<dbReference type="InterPro" id="IPR000522">
    <property type="entry name" value="ABC_transptr_permease_BtuC"/>
</dbReference>
<gene>
    <name evidence="9" type="ORF">JOE56_000146</name>
</gene>
<evidence type="ECO:0000313" key="9">
    <source>
        <dbReference type="EMBL" id="MBM7815452.1"/>
    </source>
</evidence>
<evidence type="ECO:0000256" key="8">
    <source>
        <dbReference type="SAM" id="Phobius"/>
    </source>
</evidence>
<reference evidence="9 10" key="1">
    <citation type="submission" date="2021-01" db="EMBL/GenBank/DDBJ databases">
        <title>Sequencing the genomes of 1000 actinobacteria strains.</title>
        <authorList>
            <person name="Klenk H.-P."/>
        </authorList>
    </citation>
    <scope>NUCLEOTIDE SEQUENCE [LARGE SCALE GENOMIC DNA]</scope>
    <source>
        <strain evidence="9 10">DSM 13657</strain>
    </source>
</reference>
<feature type="transmembrane region" description="Helical" evidence="8">
    <location>
        <begin position="325"/>
        <end position="346"/>
    </location>
</feature>
<feature type="transmembrane region" description="Helical" evidence="8">
    <location>
        <begin position="116"/>
        <end position="134"/>
    </location>
</feature>
<organism evidence="9 10">
    <name type="scientific">Brevibacterium paucivorans</name>
    <dbReference type="NCBI Taxonomy" id="170994"/>
    <lineage>
        <taxon>Bacteria</taxon>
        <taxon>Bacillati</taxon>
        <taxon>Actinomycetota</taxon>
        <taxon>Actinomycetes</taxon>
        <taxon>Micrococcales</taxon>
        <taxon>Brevibacteriaceae</taxon>
        <taxon>Brevibacterium</taxon>
    </lineage>
</organism>
<keyword evidence="4" id="KW-1003">Cell membrane</keyword>
<keyword evidence="5 8" id="KW-0812">Transmembrane</keyword>
<dbReference type="Proteomes" id="UP000809290">
    <property type="component" value="Unassembled WGS sequence"/>
</dbReference>
<proteinExistence type="inferred from homology"/>
<dbReference type="PANTHER" id="PTHR30472">
    <property type="entry name" value="FERRIC ENTEROBACTIN TRANSPORT SYSTEM PERMEASE PROTEIN"/>
    <property type="match status" value="1"/>
</dbReference>
<dbReference type="SUPFAM" id="SSF81345">
    <property type="entry name" value="ABC transporter involved in vitamin B12 uptake, BtuC"/>
    <property type="match status" value="1"/>
</dbReference>
<evidence type="ECO:0000256" key="4">
    <source>
        <dbReference type="ARBA" id="ARBA00022475"/>
    </source>
</evidence>
<feature type="transmembrane region" description="Helical" evidence="8">
    <location>
        <begin position="296"/>
        <end position="313"/>
    </location>
</feature>
<dbReference type="CDD" id="cd06550">
    <property type="entry name" value="TM_ABC_iron-siderophores_like"/>
    <property type="match status" value="1"/>
</dbReference>
<keyword evidence="6 8" id="KW-1133">Transmembrane helix</keyword>
<feature type="transmembrane region" description="Helical" evidence="8">
    <location>
        <begin position="140"/>
        <end position="158"/>
    </location>
</feature>
<feature type="transmembrane region" description="Helical" evidence="8">
    <location>
        <begin position="24"/>
        <end position="45"/>
    </location>
</feature>
<feature type="transmembrane region" description="Helical" evidence="8">
    <location>
        <begin position="210"/>
        <end position="232"/>
    </location>
</feature>
<dbReference type="PANTHER" id="PTHR30472:SF25">
    <property type="entry name" value="ABC TRANSPORTER PERMEASE PROTEIN MJ0876-RELATED"/>
    <property type="match status" value="1"/>
</dbReference>
<evidence type="ECO:0000313" key="10">
    <source>
        <dbReference type="Proteomes" id="UP000809290"/>
    </source>
</evidence>